<evidence type="ECO:0000313" key="13">
    <source>
        <dbReference type="Proteomes" id="UP000008522"/>
    </source>
</evidence>
<dbReference type="KEGG" id="bip:Bint_1636"/>
<keyword evidence="3" id="KW-0762">Sugar transport</keyword>
<dbReference type="GO" id="GO:0005737">
    <property type="term" value="C:cytoplasm"/>
    <property type="evidence" value="ECO:0007669"/>
    <property type="project" value="UniProtKB-SubCell"/>
</dbReference>
<dbReference type="InterPro" id="IPR011055">
    <property type="entry name" value="Dup_hybrid_motif"/>
</dbReference>
<dbReference type="PATRIC" id="fig|1045858.4.peg.1638"/>
<evidence type="ECO:0000256" key="10">
    <source>
        <dbReference type="ARBA" id="ARBA00042873"/>
    </source>
</evidence>
<keyword evidence="13" id="KW-1185">Reference proteome</keyword>
<evidence type="ECO:0000256" key="7">
    <source>
        <dbReference type="ARBA" id="ARBA00039163"/>
    </source>
</evidence>
<evidence type="ECO:0000256" key="3">
    <source>
        <dbReference type="ARBA" id="ARBA00022597"/>
    </source>
</evidence>
<dbReference type="GO" id="GO:0016301">
    <property type="term" value="F:kinase activity"/>
    <property type="evidence" value="ECO:0007669"/>
    <property type="project" value="UniProtKB-KW"/>
</dbReference>
<dbReference type="PANTHER" id="PTHR45008">
    <property type="entry name" value="PTS SYSTEM GLUCOSE-SPECIFIC EIIA COMPONENT"/>
    <property type="match status" value="1"/>
</dbReference>
<name>G0EIQ3_BRAIP</name>
<dbReference type="PROSITE" id="PS51093">
    <property type="entry name" value="PTS_EIIA_TYPE_1"/>
    <property type="match status" value="1"/>
</dbReference>
<dbReference type="EMBL" id="CP002874">
    <property type="protein sequence ID" value="AEM22255.1"/>
    <property type="molecule type" value="Genomic_DNA"/>
</dbReference>
<dbReference type="Gene3D" id="2.70.70.10">
    <property type="entry name" value="Glucose Permease (Domain IIA)"/>
    <property type="match status" value="1"/>
</dbReference>
<sequence>MEVFIMGLFSKKIEIKSPIKGRLVDVTEVKDEAFSTKALGDGMAIVPEEGKVYSPVDGEVITMVDSNHAIGLSSKGIEILIHIGMDTVKLGGKHFKAHVKEGDKVKVGTLLIEFDKEEVEKEYDITSPVIIPNFSELKSLTKTAPRNVSTDDVIMTAVK</sequence>
<evidence type="ECO:0000256" key="2">
    <source>
        <dbReference type="ARBA" id="ARBA00022448"/>
    </source>
</evidence>
<dbReference type="AlphaFoldDB" id="G0EIQ3"/>
<keyword evidence="5" id="KW-0598">Phosphotransferase system</keyword>
<evidence type="ECO:0000256" key="4">
    <source>
        <dbReference type="ARBA" id="ARBA00022679"/>
    </source>
</evidence>
<dbReference type="HOGENOM" id="CLU_012312_5_3_12"/>
<reference evidence="12 13" key="1">
    <citation type="journal article" date="2011" name="BMC Genomics">
        <title>Complete genome sequence of Brachyspira intermedia reveals unique genomic features in Brachyspira species and phage-mediated horizontal gene transfer.</title>
        <authorList>
            <person name="Hafstrom T."/>
            <person name="Jansson D.S."/>
            <person name="Segerman B."/>
        </authorList>
    </citation>
    <scope>NUCLEOTIDE SEQUENCE [LARGE SCALE GENOMIC DNA]</scope>
    <source>
        <strain evidence="13">ATCC 51140 / PWS/A</strain>
    </source>
</reference>
<gene>
    <name evidence="12" type="ordered locus">Bint_1636</name>
</gene>
<keyword evidence="6" id="KW-0418">Kinase</keyword>
<dbReference type="Proteomes" id="UP000008522">
    <property type="component" value="Chromosome"/>
</dbReference>
<feature type="domain" description="PTS EIIA type-1" evidence="11">
    <location>
        <begin position="31"/>
        <end position="133"/>
    </location>
</feature>
<evidence type="ECO:0000256" key="6">
    <source>
        <dbReference type="ARBA" id="ARBA00022777"/>
    </source>
</evidence>
<dbReference type="Pfam" id="PF00358">
    <property type="entry name" value="PTS_EIIA_1"/>
    <property type="match status" value="1"/>
</dbReference>
<accession>G0EIQ3</accession>
<protein>
    <recommendedName>
        <fullName evidence="7">PTS system glucose-specific EIIA component</fullName>
    </recommendedName>
    <alternativeName>
        <fullName evidence="10">EIIA-Glc</fullName>
    </alternativeName>
    <alternativeName>
        <fullName evidence="9">EIII-Glc</fullName>
    </alternativeName>
    <alternativeName>
        <fullName evidence="8">Glucose-specific phosphotransferase enzyme IIA component</fullName>
    </alternativeName>
</protein>
<dbReference type="InterPro" id="IPR001127">
    <property type="entry name" value="PTS_EIIA_1_perm"/>
</dbReference>
<keyword evidence="4" id="KW-0808">Transferase</keyword>
<comment type="subcellular location">
    <subcellularLocation>
        <location evidence="1">Cytoplasm</location>
    </subcellularLocation>
</comment>
<evidence type="ECO:0000256" key="9">
    <source>
        <dbReference type="ARBA" id="ARBA00042526"/>
    </source>
</evidence>
<dbReference type="GO" id="GO:0009401">
    <property type="term" value="P:phosphoenolpyruvate-dependent sugar phosphotransferase system"/>
    <property type="evidence" value="ECO:0007669"/>
    <property type="project" value="UniProtKB-KW"/>
</dbReference>
<evidence type="ECO:0000256" key="5">
    <source>
        <dbReference type="ARBA" id="ARBA00022683"/>
    </source>
</evidence>
<dbReference type="eggNOG" id="COG2190">
    <property type="taxonomic scope" value="Bacteria"/>
</dbReference>
<evidence type="ECO:0000256" key="1">
    <source>
        <dbReference type="ARBA" id="ARBA00004496"/>
    </source>
</evidence>
<dbReference type="SUPFAM" id="SSF51261">
    <property type="entry name" value="Duplicated hybrid motif"/>
    <property type="match status" value="1"/>
</dbReference>
<organism evidence="12 13">
    <name type="scientific">Brachyspira intermedia (strain ATCC 51140 / PWS/A)</name>
    <name type="common">Serpulina intermedia</name>
    <dbReference type="NCBI Taxonomy" id="1045858"/>
    <lineage>
        <taxon>Bacteria</taxon>
        <taxon>Pseudomonadati</taxon>
        <taxon>Spirochaetota</taxon>
        <taxon>Spirochaetia</taxon>
        <taxon>Brachyspirales</taxon>
        <taxon>Brachyspiraceae</taxon>
        <taxon>Brachyspira</taxon>
    </lineage>
</organism>
<dbReference type="PANTHER" id="PTHR45008:SF1">
    <property type="entry name" value="PTS SYSTEM GLUCOSE-SPECIFIC EIIA COMPONENT"/>
    <property type="match status" value="1"/>
</dbReference>
<dbReference type="FunFam" id="2.70.70.10:FF:000001">
    <property type="entry name" value="PTS system glucose-specific IIA component"/>
    <property type="match status" value="1"/>
</dbReference>
<dbReference type="NCBIfam" id="TIGR00830">
    <property type="entry name" value="PTBA"/>
    <property type="match status" value="1"/>
</dbReference>
<evidence type="ECO:0000259" key="11">
    <source>
        <dbReference type="PROSITE" id="PS51093"/>
    </source>
</evidence>
<dbReference type="InterPro" id="IPR050890">
    <property type="entry name" value="PTS_EIIA_component"/>
</dbReference>
<dbReference type="PROSITE" id="PS00371">
    <property type="entry name" value="PTS_EIIA_TYPE_1_HIS"/>
    <property type="match status" value="1"/>
</dbReference>
<evidence type="ECO:0000256" key="8">
    <source>
        <dbReference type="ARBA" id="ARBA00042296"/>
    </source>
</evidence>
<proteinExistence type="predicted"/>
<keyword evidence="2" id="KW-0813">Transport</keyword>
<evidence type="ECO:0000313" key="12">
    <source>
        <dbReference type="EMBL" id="AEM22255.1"/>
    </source>
</evidence>